<dbReference type="InterPro" id="IPR006671">
    <property type="entry name" value="Cyclin_N"/>
</dbReference>
<dbReference type="OrthoDB" id="41162at2759"/>
<dbReference type="Proteomes" id="UP000198406">
    <property type="component" value="Unassembled WGS sequence"/>
</dbReference>
<gene>
    <name evidence="4" type="ORF">FisN_24Hu102</name>
</gene>
<evidence type="ECO:0000259" key="3">
    <source>
        <dbReference type="SMART" id="SM00385"/>
    </source>
</evidence>
<dbReference type="InterPro" id="IPR039361">
    <property type="entry name" value="Cyclin"/>
</dbReference>
<comment type="similarity">
    <text evidence="2">Belongs to the cyclin family.</text>
</comment>
<comment type="caution">
    <text evidence="4">The sequence shown here is derived from an EMBL/GenBank/DDBJ whole genome shotgun (WGS) entry which is preliminary data.</text>
</comment>
<dbReference type="SMART" id="SM00385">
    <property type="entry name" value="CYCLIN"/>
    <property type="match status" value="2"/>
</dbReference>
<dbReference type="InterPro" id="IPR036915">
    <property type="entry name" value="Cyclin-like_sf"/>
</dbReference>
<accession>A0A1Z5JF13</accession>
<dbReference type="SUPFAM" id="SSF47954">
    <property type="entry name" value="Cyclin-like"/>
    <property type="match status" value="2"/>
</dbReference>
<name>A0A1Z5JF13_FISSO</name>
<dbReference type="Gene3D" id="1.10.472.10">
    <property type="entry name" value="Cyclin-like"/>
    <property type="match status" value="2"/>
</dbReference>
<keyword evidence="1 2" id="KW-0195">Cyclin</keyword>
<dbReference type="InterPro" id="IPR013763">
    <property type="entry name" value="Cyclin-like_dom"/>
</dbReference>
<organism evidence="4 5">
    <name type="scientific">Fistulifera solaris</name>
    <name type="common">Oleaginous diatom</name>
    <dbReference type="NCBI Taxonomy" id="1519565"/>
    <lineage>
        <taxon>Eukaryota</taxon>
        <taxon>Sar</taxon>
        <taxon>Stramenopiles</taxon>
        <taxon>Ochrophyta</taxon>
        <taxon>Bacillariophyta</taxon>
        <taxon>Bacillariophyceae</taxon>
        <taxon>Bacillariophycidae</taxon>
        <taxon>Naviculales</taxon>
        <taxon>Naviculaceae</taxon>
        <taxon>Fistulifera</taxon>
    </lineage>
</organism>
<evidence type="ECO:0000313" key="5">
    <source>
        <dbReference type="Proteomes" id="UP000198406"/>
    </source>
</evidence>
<dbReference type="EMBL" id="BDSP01000052">
    <property type="protein sequence ID" value="GAX12526.1"/>
    <property type="molecule type" value="Genomic_DNA"/>
</dbReference>
<dbReference type="FunFam" id="1.10.472.10:FF:000093">
    <property type="entry name" value="Predicted protein"/>
    <property type="match status" value="1"/>
</dbReference>
<evidence type="ECO:0000313" key="4">
    <source>
        <dbReference type="EMBL" id="GAX12526.1"/>
    </source>
</evidence>
<dbReference type="Pfam" id="PF00134">
    <property type="entry name" value="Cyclin_N"/>
    <property type="match status" value="1"/>
</dbReference>
<dbReference type="InterPro" id="IPR004367">
    <property type="entry name" value="Cyclin_C-dom"/>
</dbReference>
<evidence type="ECO:0000256" key="2">
    <source>
        <dbReference type="RuleBase" id="RU000383"/>
    </source>
</evidence>
<keyword evidence="5" id="KW-1185">Reference proteome</keyword>
<evidence type="ECO:0000256" key="1">
    <source>
        <dbReference type="ARBA" id="ARBA00023127"/>
    </source>
</evidence>
<sequence>MVDLQERMDVMLHQEACFYKTEDYLAPHFQQQLSTISANPFFLSSSGSHSSSKSSSSTSSINEIWREKICEWAYQVIDHFDYSREVVGVAIHYLDRYLATRTVNKKLFQLAAMTSLFLAIKLYEPGKISMASMIELSRGYFSVDQMIAMEASILRSLSWHVHPPSACCFAKHMIFLLPQSSIANDVRQDVLELARFLTELGVIDYYFVAHRPSDVAIAALLNAMEDTPGAAQAIEVFTQDLERKFAARPSGDKVSQCRERLRLLYVKGGYSRPTSSSSDKRDETVSPVCVTYGCRPEDSLS</sequence>
<dbReference type="Pfam" id="PF02984">
    <property type="entry name" value="Cyclin_C"/>
    <property type="match status" value="1"/>
</dbReference>
<dbReference type="PANTHER" id="PTHR10177">
    <property type="entry name" value="CYCLINS"/>
    <property type="match status" value="1"/>
</dbReference>
<dbReference type="InParanoid" id="A0A1Z5JF13"/>
<reference evidence="4 5" key="1">
    <citation type="journal article" date="2015" name="Plant Cell">
        <title>Oil accumulation by the oleaginous diatom Fistulifera solaris as revealed by the genome and transcriptome.</title>
        <authorList>
            <person name="Tanaka T."/>
            <person name="Maeda Y."/>
            <person name="Veluchamy A."/>
            <person name="Tanaka M."/>
            <person name="Abida H."/>
            <person name="Marechal E."/>
            <person name="Bowler C."/>
            <person name="Muto M."/>
            <person name="Sunaga Y."/>
            <person name="Tanaka M."/>
            <person name="Yoshino T."/>
            <person name="Taniguchi T."/>
            <person name="Fukuda Y."/>
            <person name="Nemoto M."/>
            <person name="Matsumoto M."/>
            <person name="Wong P.S."/>
            <person name="Aburatani S."/>
            <person name="Fujibuchi W."/>
        </authorList>
    </citation>
    <scope>NUCLEOTIDE SEQUENCE [LARGE SCALE GENOMIC DNA]</scope>
    <source>
        <strain evidence="4 5">JPCC DA0580</strain>
    </source>
</reference>
<protein>
    <recommendedName>
        <fullName evidence="3">Cyclin-like domain-containing protein</fullName>
    </recommendedName>
</protein>
<feature type="domain" description="Cyclin-like" evidence="3">
    <location>
        <begin position="175"/>
        <end position="266"/>
    </location>
</feature>
<dbReference type="AlphaFoldDB" id="A0A1Z5JF13"/>
<feature type="domain" description="Cyclin-like" evidence="3">
    <location>
        <begin position="71"/>
        <end position="155"/>
    </location>
</feature>
<proteinExistence type="inferred from homology"/>